<sequence>MYGIDGAKRRPAMPAFSEPLPGPYCAGAAGAGFVAGAGSAGFEASGEAGFMGCSLAGGLVLWVVVVSVPLPLSLQAATPSRASADTDARMIFFMVSLLRQTLTFR</sequence>
<dbReference type="Proteomes" id="UP000046373">
    <property type="component" value="Unassembled WGS sequence"/>
</dbReference>
<dbReference type="EMBL" id="CCNB01000004">
    <property type="protein sequence ID" value="CDX30166.1"/>
    <property type="molecule type" value="Genomic_DNA"/>
</dbReference>
<accession>A0A090EHR6</accession>
<protein>
    <submittedName>
        <fullName evidence="2">Uncharacterized protein</fullName>
    </submittedName>
</protein>
<feature type="transmembrane region" description="Helical" evidence="1">
    <location>
        <begin position="48"/>
        <end position="72"/>
    </location>
</feature>
<feature type="transmembrane region" description="Helical" evidence="1">
    <location>
        <begin position="21"/>
        <end position="42"/>
    </location>
</feature>
<keyword evidence="1" id="KW-0812">Transmembrane</keyword>
<keyword evidence="1" id="KW-1133">Transmembrane helix</keyword>
<name>A0A090EHR6_MESPL</name>
<dbReference type="AlphaFoldDB" id="A0A090EHR6"/>
<evidence type="ECO:0000313" key="3">
    <source>
        <dbReference type="Proteomes" id="UP000046373"/>
    </source>
</evidence>
<proteinExistence type="predicted"/>
<gene>
    <name evidence="2" type="ORF">MPLDJ20_120765</name>
</gene>
<keyword evidence="1" id="KW-0472">Membrane</keyword>
<reference evidence="2 3" key="1">
    <citation type="submission" date="2014-08" db="EMBL/GenBank/DDBJ databases">
        <authorList>
            <person name="Moulin Lionel"/>
        </authorList>
    </citation>
    <scope>NUCLEOTIDE SEQUENCE [LARGE SCALE GENOMIC DNA]</scope>
</reference>
<organism evidence="2 3">
    <name type="scientific">Mesorhizobium plurifarium</name>
    <dbReference type="NCBI Taxonomy" id="69974"/>
    <lineage>
        <taxon>Bacteria</taxon>
        <taxon>Pseudomonadati</taxon>
        <taxon>Pseudomonadota</taxon>
        <taxon>Alphaproteobacteria</taxon>
        <taxon>Hyphomicrobiales</taxon>
        <taxon>Phyllobacteriaceae</taxon>
        <taxon>Mesorhizobium</taxon>
    </lineage>
</organism>
<evidence type="ECO:0000313" key="2">
    <source>
        <dbReference type="EMBL" id="CDX30166.1"/>
    </source>
</evidence>
<evidence type="ECO:0000256" key="1">
    <source>
        <dbReference type="SAM" id="Phobius"/>
    </source>
</evidence>